<feature type="chain" id="PRO_5032628363" evidence="1">
    <location>
        <begin position="29"/>
        <end position="161"/>
    </location>
</feature>
<keyword evidence="1" id="KW-0732">Signal</keyword>
<organism evidence="2 3">
    <name type="scientific">Carex littledalei</name>
    <dbReference type="NCBI Taxonomy" id="544730"/>
    <lineage>
        <taxon>Eukaryota</taxon>
        <taxon>Viridiplantae</taxon>
        <taxon>Streptophyta</taxon>
        <taxon>Embryophyta</taxon>
        <taxon>Tracheophyta</taxon>
        <taxon>Spermatophyta</taxon>
        <taxon>Magnoliopsida</taxon>
        <taxon>Liliopsida</taxon>
        <taxon>Poales</taxon>
        <taxon>Cyperaceae</taxon>
        <taxon>Cyperoideae</taxon>
        <taxon>Cariceae</taxon>
        <taxon>Carex</taxon>
        <taxon>Carex subgen. Euthyceras</taxon>
    </lineage>
</organism>
<evidence type="ECO:0000313" key="2">
    <source>
        <dbReference type="EMBL" id="KAF3322539.1"/>
    </source>
</evidence>
<dbReference type="AlphaFoldDB" id="A0A833QGW2"/>
<evidence type="ECO:0000256" key="1">
    <source>
        <dbReference type="SAM" id="SignalP"/>
    </source>
</evidence>
<accession>A0A833QGW2</accession>
<reference evidence="2" key="1">
    <citation type="submission" date="2020-01" db="EMBL/GenBank/DDBJ databases">
        <title>Genome sequence of Kobresia littledalei, the first chromosome-level genome in the family Cyperaceae.</title>
        <authorList>
            <person name="Qu G."/>
        </authorList>
    </citation>
    <scope>NUCLEOTIDE SEQUENCE</scope>
    <source>
        <strain evidence="2">C.B.Clarke</strain>
        <tissue evidence="2">Leaf</tissue>
    </source>
</reference>
<comment type="caution">
    <text evidence="2">The sequence shown here is derived from an EMBL/GenBank/DDBJ whole genome shotgun (WGS) entry which is preliminary data.</text>
</comment>
<dbReference type="EMBL" id="SWLB01000025">
    <property type="protein sequence ID" value="KAF3322539.1"/>
    <property type="molecule type" value="Genomic_DNA"/>
</dbReference>
<feature type="signal peptide" evidence="1">
    <location>
        <begin position="1"/>
        <end position="28"/>
    </location>
</feature>
<dbReference type="Proteomes" id="UP000623129">
    <property type="component" value="Unassembled WGS sequence"/>
</dbReference>
<evidence type="ECO:0000313" key="3">
    <source>
        <dbReference type="Proteomes" id="UP000623129"/>
    </source>
</evidence>
<proteinExistence type="predicted"/>
<sequence>MGSYNTCYFSFFLAIALLFQYNIDTLHAACNLNLMLQQTFPGLTEPKMNPLPKDPLPVPELPKIEPLPKDPLLKDPVIPTIPKDPDVPNLSKLKVLPILPKPEHLPKLPFNPFHFPLFPFSSITNSCASLSYWSQNTMKALGFKGALCMVLPHGRQCTRAL</sequence>
<name>A0A833QGW2_9POAL</name>
<protein>
    <submittedName>
        <fullName evidence="2">IgA FC receptor</fullName>
    </submittedName>
</protein>
<keyword evidence="3" id="KW-1185">Reference proteome</keyword>
<keyword evidence="2" id="KW-0675">Receptor</keyword>
<gene>
    <name evidence="2" type="ORF">FCM35_KLT13680</name>
</gene>